<sequence>MKTRPFAVILACLMIIGAIIAGYWDMLESERTQLKSLAQHAIERLSEPEEEPEGADRSPAQPSDTPAADDASTGSSRPGESSSEPGSASNGDAEEGRERGTDGGADTAAADGAGATPASDEAQSRSQLASEPGDELRFDVMRVEPDGSMVVAGSGPAGVKIDLQDRGRVLGSDVSGPDGQFVIVLSEPLSPGAHTIKLSAEDGKGGREVSVETAIVDVPPEGRESELLALIEAPDRPSRLIDLPSLDVSDQAQTAATGKSARAVSGEPGGTADEEADAARRMASVAPDLRPAEDGTGTDTSSSGEGPDLLRIEAIEIENGRIFIAGAAPAGAPIRAYLDNGLLDEARTNASGRYLVETDREVSVGDHMVRVDRLGPSGEVVARVSVPFSRPGEGAMAAVSPEIGLPSAGAAEAVTAPRDPSQAQVQADRGDDRQIASASPQTPAQTPDPATAPAIAPAPPRTTSPDTPSGPAASSLSSRLSTEGTGADAPRDAAPQASGPAGPASGAEEPMAAEAAIPSRVQSPLEARAGRVLIRKGDTLWDISRTTYGAGNRYSVIYLANNDQISDPDLIYPGQIFSMPDTPDGAETPEAGETLNEASAADPAALVRAGDGR</sequence>
<dbReference type="PROSITE" id="PS51782">
    <property type="entry name" value="LYSM"/>
    <property type="match status" value="1"/>
</dbReference>
<feature type="compositionally biased region" description="Polar residues" evidence="1">
    <location>
        <begin position="472"/>
        <end position="484"/>
    </location>
</feature>
<accession>A0A371WY77</accession>
<organism evidence="3 4">
    <name type="scientific">Fulvimarina endophytica</name>
    <dbReference type="NCBI Taxonomy" id="2293836"/>
    <lineage>
        <taxon>Bacteria</taxon>
        <taxon>Pseudomonadati</taxon>
        <taxon>Pseudomonadota</taxon>
        <taxon>Alphaproteobacteria</taxon>
        <taxon>Hyphomicrobiales</taxon>
        <taxon>Aurantimonadaceae</taxon>
        <taxon>Fulvimarina</taxon>
    </lineage>
</organism>
<dbReference type="OrthoDB" id="370541at2"/>
<dbReference type="PANTHER" id="PTHR34700">
    <property type="entry name" value="POTASSIUM BINDING PROTEIN KBP"/>
    <property type="match status" value="1"/>
</dbReference>
<dbReference type="InterPro" id="IPR018392">
    <property type="entry name" value="LysM"/>
</dbReference>
<proteinExistence type="predicted"/>
<feature type="compositionally biased region" description="Low complexity" evidence="1">
    <location>
        <begin position="493"/>
        <end position="511"/>
    </location>
</feature>
<evidence type="ECO:0000313" key="4">
    <source>
        <dbReference type="Proteomes" id="UP000264310"/>
    </source>
</evidence>
<dbReference type="AlphaFoldDB" id="A0A371WY77"/>
<comment type="caution">
    <text evidence="3">The sequence shown here is derived from an EMBL/GenBank/DDBJ whole genome shotgun (WGS) entry which is preliminary data.</text>
</comment>
<feature type="compositionally biased region" description="Low complexity" evidence="1">
    <location>
        <begin position="438"/>
        <end position="455"/>
    </location>
</feature>
<keyword evidence="4" id="KW-1185">Reference proteome</keyword>
<evidence type="ECO:0000256" key="1">
    <source>
        <dbReference type="SAM" id="MobiDB-lite"/>
    </source>
</evidence>
<feature type="region of interest" description="Disordered" evidence="1">
    <location>
        <begin position="577"/>
        <end position="613"/>
    </location>
</feature>
<name>A0A371WY77_9HYPH</name>
<dbReference type="Pfam" id="PF01476">
    <property type="entry name" value="LysM"/>
    <property type="match status" value="1"/>
</dbReference>
<gene>
    <name evidence="3" type="ORF">DYI37_18570</name>
</gene>
<feature type="region of interest" description="Disordered" evidence="1">
    <location>
        <begin position="44"/>
        <end position="138"/>
    </location>
</feature>
<feature type="domain" description="LysM" evidence="2">
    <location>
        <begin position="530"/>
        <end position="579"/>
    </location>
</feature>
<dbReference type="RefSeq" id="WP_116684774.1">
    <property type="nucleotide sequence ID" value="NZ_QURL01000011.1"/>
</dbReference>
<evidence type="ECO:0000259" key="2">
    <source>
        <dbReference type="PROSITE" id="PS51782"/>
    </source>
</evidence>
<dbReference type="CDD" id="cd00118">
    <property type="entry name" value="LysM"/>
    <property type="match status" value="1"/>
</dbReference>
<dbReference type="Proteomes" id="UP000264310">
    <property type="component" value="Unassembled WGS sequence"/>
</dbReference>
<evidence type="ECO:0000313" key="3">
    <source>
        <dbReference type="EMBL" id="RFC61933.1"/>
    </source>
</evidence>
<feature type="region of interest" description="Disordered" evidence="1">
    <location>
        <begin position="251"/>
        <end position="308"/>
    </location>
</feature>
<dbReference type="SMART" id="SM00257">
    <property type="entry name" value="LysM"/>
    <property type="match status" value="1"/>
</dbReference>
<reference evidence="3 4" key="1">
    <citation type="submission" date="2018-08" db="EMBL/GenBank/DDBJ databases">
        <title>Fulvimarina sp. 85, whole genome shotgun sequence.</title>
        <authorList>
            <person name="Tuo L."/>
        </authorList>
    </citation>
    <scope>NUCLEOTIDE SEQUENCE [LARGE SCALE GENOMIC DNA]</scope>
    <source>
        <strain evidence="3 4">85</strain>
    </source>
</reference>
<dbReference type="PANTHER" id="PTHR34700:SF4">
    <property type="entry name" value="PHAGE-LIKE ELEMENT PBSX PROTEIN XKDP"/>
    <property type="match status" value="1"/>
</dbReference>
<protein>
    <submittedName>
        <fullName evidence="3">LysM peptidoglycan-binding domain-containing protein</fullName>
    </submittedName>
</protein>
<feature type="region of interest" description="Disordered" evidence="1">
    <location>
        <begin position="410"/>
        <end position="511"/>
    </location>
</feature>
<dbReference type="Gene3D" id="3.10.350.10">
    <property type="entry name" value="LysM domain"/>
    <property type="match status" value="1"/>
</dbReference>
<dbReference type="EMBL" id="QURL01000011">
    <property type="protein sequence ID" value="RFC61933.1"/>
    <property type="molecule type" value="Genomic_DNA"/>
</dbReference>
<dbReference type="InterPro" id="IPR036779">
    <property type="entry name" value="LysM_dom_sf"/>
</dbReference>
<feature type="compositionally biased region" description="Low complexity" evidence="1">
    <location>
        <begin position="104"/>
        <end position="116"/>
    </location>
</feature>
<dbReference type="InterPro" id="IPR052196">
    <property type="entry name" value="Bact_Kbp"/>
</dbReference>
<feature type="compositionally biased region" description="Low complexity" evidence="1">
    <location>
        <begin position="71"/>
        <end position="89"/>
    </location>
</feature>
<feature type="compositionally biased region" description="Low complexity" evidence="1">
    <location>
        <begin position="294"/>
        <end position="306"/>
    </location>
</feature>